<dbReference type="Pfam" id="PF00027">
    <property type="entry name" value="cNMP_binding"/>
    <property type="match status" value="1"/>
</dbReference>
<dbReference type="Gene3D" id="2.60.120.10">
    <property type="entry name" value="Jelly Rolls"/>
    <property type="match status" value="1"/>
</dbReference>
<organism evidence="2 3">
    <name type="scientific">Chryseobacterium daecheongense</name>
    <dbReference type="NCBI Taxonomy" id="192389"/>
    <lineage>
        <taxon>Bacteria</taxon>
        <taxon>Pseudomonadati</taxon>
        <taxon>Bacteroidota</taxon>
        <taxon>Flavobacteriia</taxon>
        <taxon>Flavobacteriales</taxon>
        <taxon>Weeksellaceae</taxon>
        <taxon>Chryseobacterium group</taxon>
        <taxon>Chryseobacterium</taxon>
    </lineage>
</organism>
<dbReference type="InterPro" id="IPR000595">
    <property type="entry name" value="cNMP-bd_dom"/>
</dbReference>
<dbReference type="Proteomes" id="UP000295709">
    <property type="component" value="Unassembled WGS sequence"/>
</dbReference>
<reference evidence="2 3" key="1">
    <citation type="submission" date="2019-03" db="EMBL/GenBank/DDBJ databases">
        <title>Genomic Encyclopedia of Archaeal and Bacterial Type Strains, Phase II (KMG-II): from individual species to whole genera.</title>
        <authorList>
            <person name="Goeker M."/>
        </authorList>
    </citation>
    <scope>NUCLEOTIDE SEQUENCE [LARGE SCALE GENOMIC DNA]</scope>
    <source>
        <strain evidence="2 3">DSM 15235</strain>
    </source>
</reference>
<name>A0ABY2FWE9_9FLAO</name>
<protein>
    <submittedName>
        <fullName evidence="2">CRP-like cAMP-binding protein</fullName>
    </submittedName>
</protein>
<dbReference type="SUPFAM" id="SSF51206">
    <property type="entry name" value="cAMP-binding domain-like"/>
    <property type="match status" value="1"/>
</dbReference>
<keyword evidence="3" id="KW-1185">Reference proteome</keyword>
<dbReference type="InterPro" id="IPR018490">
    <property type="entry name" value="cNMP-bd_dom_sf"/>
</dbReference>
<dbReference type="EMBL" id="SOQW01000002">
    <property type="protein sequence ID" value="TDX92992.1"/>
    <property type="molecule type" value="Genomic_DNA"/>
</dbReference>
<evidence type="ECO:0000313" key="3">
    <source>
        <dbReference type="Proteomes" id="UP000295709"/>
    </source>
</evidence>
<proteinExistence type="predicted"/>
<evidence type="ECO:0000313" key="2">
    <source>
        <dbReference type="EMBL" id="TDX92992.1"/>
    </source>
</evidence>
<feature type="domain" description="Cyclic nucleotide-binding" evidence="1">
    <location>
        <begin position="73"/>
        <end position="155"/>
    </location>
</feature>
<sequence>MILIFGLTILTIIFSAQIIFIKFVNQEISLASHMNINQDSFFILFNYIEAHSSSTLTSEDKEFIRELFVYKKIGRKQFFLKQGEICKYCGFIINGSMKQYSVDDLGKENVINLYLENWWVADRESLLGSKATIYNIEACEDTEILMISQEGIKEMTKVPALNELTKRLDMNHGIAMQNRINNAISLPAVERYNNLFKTHPLFLQRFPQHLIASYLGITKETLSRIRKQK</sequence>
<comment type="caution">
    <text evidence="2">The sequence shown here is derived from an EMBL/GenBank/DDBJ whole genome shotgun (WGS) entry which is preliminary data.</text>
</comment>
<accession>A0ABY2FWE9</accession>
<dbReference type="InterPro" id="IPR014710">
    <property type="entry name" value="RmlC-like_jellyroll"/>
</dbReference>
<gene>
    <name evidence="2" type="ORF">BCF50_1940</name>
</gene>
<dbReference type="CDD" id="cd00038">
    <property type="entry name" value="CAP_ED"/>
    <property type="match status" value="1"/>
</dbReference>
<evidence type="ECO:0000259" key="1">
    <source>
        <dbReference type="Pfam" id="PF00027"/>
    </source>
</evidence>